<reference evidence="1 2" key="1">
    <citation type="journal article" date="2020" name="BMC Genomics">
        <title>Intraspecific diversification of the crop wild relative Brassica cretica Lam. using demographic model selection.</title>
        <authorList>
            <person name="Kioukis A."/>
            <person name="Michalopoulou V.A."/>
            <person name="Briers L."/>
            <person name="Pirintsos S."/>
            <person name="Studholme D.J."/>
            <person name="Pavlidis P."/>
            <person name="Sarris P.F."/>
        </authorList>
    </citation>
    <scope>NUCLEOTIDE SEQUENCE [LARGE SCALE GENOMIC DNA]</scope>
    <source>
        <strain evidence="2">cv. PFS-1207/04</strain>
    </source>
</reference>
<comment type="caution">
    <text evidence="1">The sequence shown here is derived from an EMBL/GenBank/DDBJ whole genome shotgun (WGS) entry which is preliminary data.</text>
</comment>
<evidence type="ECO:0000313" key="2">
    <source>
        <dbReference type="Proteomes" id="UP000266723"/>
    </source>
</evidence>
<dbReference type="Proteomes" id="UP000266723">
    <property type="component" value="Unassembled WGS sequence"/>
</dbReference>
<proteinExistence type="predicted"/>
<accession>A0ABQ7AXF6</accession>
<gene>
    <name evidence="1" type="ORF">DY000_02059268</name>
</gene>
<sequence length="121" mass="13548">MNSRNIPRDIFLGIYRGTHSSEYSEGILPRNIPRESFLGIFRGPSSSEIPHEVPRKVSSELPKIGPSENPSVYSEEISDELVVLGVSSEICFLGIPSEISEEKRISEELFPRTYFVGMSSE</sequence>
<evidence type="ECO:0000313" key="1">
    <source>
        <dbReference type="EMBL" id="KAF3518673.1"/>
    </source>
</evidence>
<dbReference type="EMBL" id="QGKV02001556">
    <property type="protein sequence ID" value="KAF3518673.1"/>
    <property type="molecule type" value="Genomic_DNA"/>
</dbReference>
<protein>
    <submittedName>
        <fullName evidence="1">Uncharacterized protein</fullName>
    </submittedName>
</protein>
<keyword evidence="2" id="KW-1185">Reference proteome</keyword>
<organism evidence="1 2">
    <name type="scientific">Brassica cretica</name>
    <name type="common">Mustard</name>
    <dbReference type="NCBI Taxonomy" id="69181"/>
    <lineage>
        <taxon>Eukaryota</taxon>
        <taxon>Viridiplantae</taxon>
        <taxon>Streptophyta</taxon>
        <taxon>Embryophyta</taxon>
        <taxon>Tracheophyta</taxon>
        <taxon>Spermatophyta</taxon>
        <taxon>Magnoliopsida</taxon>
        <taxon>eudicotyledons</taxon>
        <taxon>Gunneridae</taxon>
        <taxon>Pentapetalae</taxon>
        <taxon>rosids</taxon>
        <taxon>malvids</taxon>
        <taxon>Brassicales</taxon>
        <taxon>Brassicaceae</taxon>
        <taxon>Brassiceae</taxon>
        <taxon>Brassica</taxon>
    </lineage>
</organism>
<name>A0ABQ7AXF6_BRACR</name>